<reference evidence="4 6" key="1">
    <citation type="submission" date="2014-06" db="EMBL/GenBank/DDBJ databases">
        <authorList>
            <person name="Ju J."/>
            <person name="Zhang J."/>
        </authorList>
    </citation>
    <scope>NUCLEOTIDE SEQUENCE [LARGE SCALE GENOMIC DNA]</scope>
    <source>
        <strain evidence="4">DmL_050</strain>
    </source>
</reference>
<evidence type="ECO:0000313" key="6">
    <source>
        <dbReference type="Proteomes" id="UP000195072"/>
    </source>
</evidence>
<protein>
    <submittedName>
        <fullName evidence="3 4">Anthranilate synthase</fullName>
        <ecNumber evidence="3">4.1.3.27</ecNumber>
    </submittedName>
</protein>
<dbReference type="CDD" id="cd01743">
    <property type="entry name" value="GATase1_Anthranilate_Synthase"/>
    <property type="match status" value="1"/>
</dbReference>
<dbReference type="InterPro" id="IPR029062">
    <property type="entry name" value="Class_I_gatase-like"/>
</dbReference>
<dbReference type="GO" id="GO:0004049">
    <property type="term" value="F:anthranilate synthase activity"/>
    <property type="evidence" value="ECO:0007669"/>
    <property type="project" value="UniProtKB-EC"/>
</dbReference>
<dbReference type="PANTHER" id="PTHR43418:SF4">
    <property type="entry name" value="MULTIFUNCTIONAL TRYPTOPHAN BIOSYNTHESIS PROTEIN"/>
    <property type="match status" value="1"/>
</dbReference>
<dbReference type="Proteomes" id="UP000195072">
    <property type="component" value="Unassembled WGS sequence"/>
</dbReference>
<reference evidence="5" key="2">
    <citation type="submission" date="2014-09" db="EMBL/GenBank/DDBJ databases">
        <authorList>
            <person name="Illeghems K.G."/>
        </authorList>
    </citation>
    <scope>NUCLEOTIDE SEQUENCE [LARGE SCALE GENOMIC DNA]</scope>
    <source>
        <strain evidence="5">108B</strain>
    </source>
</reference>
<dbReference type="RefSeq" id="WP_058988915.1">
    <property type="nucleotide sequence ID" value="NZ_JOOZ01000014.1"/>
</dbReference>
<dbReference type="InterPro" id="IPR050472">
    <property type="entry name" value="Anth_synth/Amidotransfase"/>
</dbReference>
<dbReference type="NCBIfam" id="TIGR00566">
    <property type="entry name" value="trpG_papA"/>
    <property type="match status" value="1"/>
</dbReference>
<dbReference type="PRINTS" id="PR00096">
    <property type="entry name" value="GATASE"/>
</dbReference>
<dbReference type="GeneID" id="34784569"/>
<dbReference type="EMBL" id="JOOZ01000014">
    <property type="protein sequence ID" value="OUL67268.1"/>
    <property type="molecule type" value="Genomic_DNA"/>
</dbReference>
<dbReference type="GO" id="GO:0000162">
    <property type="term" value="P:L-tryptophan biosynthetic process"/>
    <property type="evidence" value="ECO:0007669"/>
    <property type="project" value="TreeGrafter"/>
</dbReference>
<feature type="domain" description="Glutamine amidotransferase" evidence="2">
    <location>
        <begin position="3"/>
        <end position="185"/>
    </location>
</feature>
<dbReference type="InterPro" id="IPR006221">
    <property type="entry name" value="TrpG/PapA_dom"/>
</dbReference>
<sequence length="198" mass="21376">MILLIDNYDSFTFNLVHYLGELGEQCNVQRNDAISVEDAIALQPDAIVLSPGPCSPNEAGICCELIKQAGNIVPIFGVCLGHQAIGQVFGASVVRAPVPMHGKISPVFHNGTDVFTGLPNPFNATRYHSLTLEPASIPDSLEVTAWTEDGIIMGVRHKQYPISGVQFHPESIASDCGHDLLRNFLKLARTWATNKAAA</sequence>
<organism evidence="3 5">
    <name type="scientific">Acetobacter senegalensis</name>
    <dbReference type="NCBI Taxonomy" id="446692"/>
    <lineage>
        <taxon>Bacteria</taxon>
        <taxon>Pseudomonadati</taxon>
        <taxon>Pseudomonadota</taxon>
        <taxon>Alphaproteobacteria</taxon>
        <taxon>Acetobacterales</taxon>
        <taxon>Acetobacteraceae</taxon>
        <taxon>Acetobacter</taxon>
    </lineage>
</organism>
<dbReference type="InterPro" id="IPR017926">
    <property type="entry name" value="GATASE"/>
</dbReference>
<dbReference type="EMBL" id="LN606600">
    <property type="protein sequence ID" value="CEF42851.1"/>
    <property type="molecule type" value="Genomic_DNA"/>
</dbReference>
<name>A0A0U5BEA2_9PROT</name>
<dbReference type="SUPFAM" id="SSF52317">
    <property type="entry name" value="Class I glutamine amidotransferase-like"/>
    <property type="match status" value="1"/>
</dbReference>
<dbReference type="EC" id="4.1.3.27" evidence="3"/>
<accession>A0A0U5BEA2</accession>
<dbReference type="Proteomes" id="UP000056109">
    <property type="component" value="Chromosome I"/>
</dbReference>
<evidence type="ECO:0000259" key="2">
    <source>
        <dbReference type="Pfam" id="PF00117"/>
    </source>
</evidence>
<dbReference type="PRINTS" id="PR00097">
    <property type="entry name" value="ANTSNTHASEII"/>
</dbReference>
<dbReference type="FunFam" id="3.40.50.880:FF:000003">
    <property type="entry name" value="Anthranilate synthase component II"/>
    <property type="match status" value="1"/>
</dbReference>
<dbReference type="Pfam" id="PF00117">
    <property type="entry name" value="GATase"/>
    <property type="match status" value="1"/>
</dbReference>
<dbReference type="PROSITE" id="PS51273">
    <property type="entry name" value="GATASE_TYPE_1"/>
    <property type="match status" value="1"/>
</dbReference>
<reference evidence="3" key="3">
    <citation type="submission" date="2014-09" db="EMBL/GenBank/DDBJ databases">
        <authorList>
            <person name="Magalhaes I.L.F."/>
            <person name="Oliveira U."/>
            <person name="Santos F.R."/>
            <person name="Vidigal T.H.D.A."/>
            <person name="Brescovit A.D."/>
            <person name="Santos A.J."/>
        </authorList>
    </citation>
    <scope>NUCLEOTIDE SEQUENCE</scope>
    <source>
        <strain evidence="3">108B</strain>
    </source>
</reference>
<keyword evidence="3" id="KW-0456">Lyase</keyword>
<dbReference type="GO" id="GO:0005829">
    <property type="term" value="C:cytosol"/>
    <property type="evidence" value="ECO:0007669"/>
    <property type="project" value="TreeGrafter"/>
</dbReference>
<keyword evidence="5" id="KW-1185">Reference proteome</keyword>
<keyword evidence="1" id="KW-0315">Glutamine amidotransferase</keyword>
<dbReference type="AlphaFoldDB" id="A0A0U5BEA2"/>
<evidence type="ECO:0000313" key="5">
    <source>
        <dbReference type="Proteomes" id="UP000056109"/>
    </source>
</evidence>
<dbReference type="PATRIC" id="fig|446692.3.peg.3851"/>
<evidence type="ECO:0000256" key="1">
    <source>
        <dbReference type="ARBA" id="ARBA00022962"/>
    </source>
</evidence>
<proteinExistence type="predicted"/>
<gene>
    <name evidence="3" type="primary">trpG</name>
    <name evidence="3" type="ORF">ASN_3627</name>
    <name evidence="4" type="ORF">HK16_02795</name>
</gene>
<dbReference type="KEGG" id="asz:ASN_3627"/>
<dbReference type="Gene3D" id="3.40.50.880">
    <property type="match status" value="1"/>
</dbReference>
<dbReference type="PANTHER" id="PTHR43418">
    <property type="entry name" value="MULTIFUNCTIONAL TRYPTOPHAN BIOSYNTHESIS PROTEIN-RELATED"/>
    <property type="match status" value="1"/>
</dbReference>
<evidence type="ECO:0000313" key="3">
    <source>
        <dbReference type="EMBL" id="CEF42851.1"/>
    </source>
</evidence>
<dbReference type="PRINTS" id="PR00099">
    <property type="entry name" value="CPSGATASE"/>
</dbReference>
<evidence type="ECO:0000313" key="4">
    <source>
        <dbReference type="EMBL" id="OUL67268.1"/>
    </source>
</evidence>